<dbReference type="InterPro" id="IPR052028">
    <property type="entry name" value="HipA_Ser/Thr_kinase"/>
</dbReference>
<comment type="caution">
    <text evidence="5">The sequence shown here is derived from an EMBL/GenBank/DDBJ whole genome shotgun (WGS) entry which is preliminary data.</text>
</comment>
<dbReference type="Pfam" id="PF07804">
    <property type="entry name" value="HipA_C"/>
    <property type="match status" value="1"/>
</dbReference>
<evidence type="ECO:0000256" key="2">
    <source>
        <dbReference type="ARBA" id="ARBA00022679"/>
    </source>
</evidence>
<organism evidence="5 6">
    <name type="scientific">Ideonella oryzae</name>
    <dbReference type="NCBI Taxonomy" id="2937441"/>
    <lineage>
        <taxon>Bacteria</taxon>
        <taxon>Pseudomonadati</taxon>
        <taxon>Pseudomonadota</taxon>
        <taxon>Betaproteobacteria</taxon>
        <taxon>Burkholderiales</taxon>
        <taxon>Sphaerotilaceae</taxon>
        <taxon>Ideonella</taxon>
    </lineage>
</organism>
<name>A0ABT1BNQ1_9BURK</name>
<dbReference type="PANTHER" id="PTHR37419:SF1">
    <property type="entry name" value="SERINE_THREONINE-PROTEIN KINASE TOXIN HIPA"/>
    <property type="match status" value="1"/>
</dbReference>
<dbReference type="RefSeq" id="WP_252770296.1">
    <property type="nucleotide sequence ID" value="NZ_JAMXMC010000007.1"/>
</dbReference>
<evidence type="ECO:0000256" key="1">
    <source>
        <dbReference type="ARBA" id="ARBA00010164"/>
    </source>
</evidence>
<sequence>MWDGKLRMSVAGLQDKLLVYLDRPLADGGRLFLVDGQRLASTHILKPDSGKPQTPHLAVNEHFCMSLARRMGLPAAEVGLLRTPRPVLVVRRFDREVADASGPTQVHRRHIIDACQACDLPVAYKYERNLGSGAAVRHIRDGMSFERLFGCADLTANKAAARLTLLRWSLFQFLIGNSDAHGKNFSFFVRPGGLLEPTPWYDLVSVLQYEGFDTELAMAYGDVFSHAEVSAFALADFASRCGVDRQLMRREGQRLARRAAAEAAAQAQATDYEDAAERAFVQGLAHFVARQAERLTLLVADAARWKNEDL</sequence>
<dbReference type="PANTHER" id="PTHR37419">
    <property type="entry name" value="SERINE/THREONINE-PROTEIN KINASE TOXIN HIPA"/>
    <property type="match status" value="1"/>
</dbReference>
<dbReference type="InterPro" id="IPR012893">
    <property type="entry name" value="HipA-like_C"/>
</dbReference>
<dbReference type="Gene3D" id="1.10.1070.20">
    <property type="match status" value="1"/>
</dbReference>
<protein>
    <submittedName>
        <fullName evidence="5">HipA domain-containing protein</fullName>
    </submittedName>
</protein>
<comment type="similarity">
    <text evidence="1">Belongs to the HipA Ser/Thr kinase family.</text>
</comment>
<evidence type="ECO:0000259" key="4">
    <source>
        <dbReference type="Pfam" id="PF07804"/>
    </source>
</evidence>
<feature type="domain" description="HipA-like C-terminal" evidence="4">
    <location>
        <begin position="8"/>
        <end position="261"/>
    </location>
</feature>
<evidence type="ECO:0000256" key="3">
    <source>
        <dbReference type="ARBA" id="ARBA00022777"/>
    </source>
</evidence>
<keyword evidence="3" id="KW-0418">Kinase</keyword>
<accession>A0ABT1BNQ1</accession>
<dbReference type="EMBL" id="JAMXMC010000007">
    <property type="protein sequence ID" value="MCO5977783.1"/>
    <property type="molecule type" value="Genomic_DNA"/>
</dbReference>
<evidence type="ECO:0000313" key="5">
    <source>
        <dbReference type="EMBL" id="MCO5977783.1"/>
    </source>
</evidence>
<reference evidence="5 6" key="1">
    <citation type="submission" date="2022-06" db="EMBL/GenBank/DDBJ databases">
        <title>Ideonella sp. NS12-5 Genome sequencing and assembly.</title>
        <authorList>
            <person name="Jung Y."/>
        </authorList>
    </citation>
    <scope>NUCLEOTIDE SEQUENCE [LARGE SCALE GENOMIC DNA]</scope>
    <source>
        <strain evidence="5 6">NS12-5</strain>
    </source>
</reference>
<evidence type="ECO:0000313" key="6">
    <source>
        <dbReference type="Proteomes" id="UP001204851"/>
    </source>
</evidence>
<keyword evidence="6" id="KW-1185">Reference proteome</keyword>
<dbReference type="Proteomes" id="UP001204851">
    <property type="component" value="Unassembled WGS sequence"/>
</dbReference>
<proteinExistence type="inferred from homology"/>
<gene>
    <name evidence="5" type="ORF">M0L44_13825</name>
</gene>
<keyword evidence="2" id="KW-0808">Transferase</keyword>